<gene>
    <name evidence="16" type="ORF">ACH5RR_014893</name>
</gene>
<sequence>MFSKADTEYAFVKGGTVINLSDPEKFQQVLGDLMNRTAIQAAINRSGKKFATQEADYSLFPNRIYALAQCTPPDLSSNDCESCLGKSISFAQRFCSKCAFDKVLFPSCYFPSTGVSAAFIRPISSNRQTSIIRSSKYCGNCYLNYQGSEGAESLNIDPESLKYSLSKIQIATDNFSIDNKISQGGFGSVYKGKLPDGQDIAVKRLSRSSGQGVEEFKNEIAIVAELRHNNLVRLLGFFLDGVEKTLIGEFDPNKKLHYFLFGWYQTR</sequence>
<evidence type="ECO:0000259" key="15">
    <source>
        <dbReference type="PROSITE" id="PS51473"/>
    </source>
</evidence>
<keyword evidence="10" id="KW-1133">Transmembrane helix</keyword>
<keyword evidence="3" id="KW-0808">Transferase</keyword>
<dbReference type="PANTHER" id="PTHR27002">
    <property type="entry name" value="RECEPTOR-LIKE SERINE/THREONINE-PROTEIN KINASE SD1-8"/>
    <property type="match status" value="1"/>
</dbReference>
<protein>
    <recommendedName>
        <fullName evidence="18">Cysteine-rich receptor-like protein kinase</fullName>
    </recommendedName>
</protein>
<evidence type="ECO:0000259" key="14">
    <source>
        <dbReference type="PROSITE" id="PS50011"/>
    </source>
</evidence>
<dbReference type="InterPro" id="IPR000719">
    <property type="entry name" value="Prot_kinase_dom"/>
</dbReference>
<dbReference type="InterPro" id="IPR011009">
    <property type="entry name" value="Kinase-like_dom_sf"/>
</dbReference>
<evidence type="ECO:0000256" key="8">
    <source>
        <dbReference type="ARBA" id="ARBA00022777"/>
    </source>
</evidence>
<evidence type="ECO:0000256" key="9">
    <source>
        <dbReference type="ARBA" id="ARBA00022840"/>
    </source>
</evidence>
<evidence type="ECO:0000256" key="5">
    <source>
        <dbReference type="ARBA" id="ARBA00022729"/>
    </source>
</evidence>
<dbReference type="SUPFAM" id="SSF56112">
    <property type="entry name" value="Protein kinase-like (PK-like)"/>
    <property type="match status" value="1"/>
</dbReference>
<dbReference type="Pfam" id="PF01657">
    <property type="entry name" value="Stress-antifung"/>
    <property type="match status" value="1"/>
</dbReference>
<evidence type="ECO:0000256" key="10">
    <source>
        <dbReference type="ARBA" id="ARBA00022989"/>
    </source>
</evidence>
<keyword evidence="4" id="KW-0812">Transmembrane</keyword>
<name>A0ABD2ZRK7_9GENT</name>
<keyword evidence="13" id="KW-0325">Glycoprotein</keyword>
<keyword evidence="7" id="KW-0547">Nucleotide-binding</keyword>
<reference evidence="16 17" key="1">
    <citation type="submission" date="2024-11" db="EMBL/GenBank/DDBJ databases">
        <title>A near-complete genome assembly of Cinchona calisaya.</title>
        <authorList>
            <person name="Lian D.C."/>
            <person name="Zhao X.W."/>
            <person name="Wei L."/>
        </authorList>
    </citation>
    <scope>NUCLEOTIDE SEQUENCE [LARGE SCALE GENOMIC DNA]</scope>
    <source>
        <tissue evidence="16">Nenye</tissue>
    </source>
</reference>
<evidence type="ECO:0000256" key="4">
    <source>
        <dbReference type="ARBA" id="ARBA00022692"/>
    </source>
</evidence>
<feature type="domain" description="Protein kinase" evidence="14">
    <location>
        <begin position="175"/>
        <end position="267"/>
    </location>
</feature>
<evidence type="ECO:0000256" key="6">
    <source>
        <dbReference type="ARBA" id="ARBA00022737"/>
    </source>
</evidence>
<evidence type="ECO:0000256" key="11">
    <source>
        <dbReference type="ARBA" id="ARBA00023136"/>
    </source>
</evidence>
<evidence type="ECO:0000256" key="7">
    <source>
        <dbReference type="ARBA" id="ARBA00022741"/>
    </source>
</evidence>
<comment type="caution">
    <text evidence="16">The sequence shown here is derived from an EMBL/GenBank/DDBJ whole genome shotgun (WGS) entry which is preliminary data.</text>
</comment>
<keyword evidence="5" id="KW-0732">Signal</keyword>
<dbReference type="InterPro" id="IPR001245">
    <property type="entry name" value="Ser-Thr/Tyr_kinase_cat_dom"/>
</dbReference>
<dbReference type="GO" id="GO:0016020">
    <property type="term" value="C:membrane"/>
    <property type="evidence" value="ECO:0007669"/>
    <property type="project" value="UniProtKB-SubCell"/>
</dbReference>
<keyword evidence="8" id="KW-0418">Kinase</keyword>
<dbReference type="EMBL" id="JBJUIK010000007">
    <property type="protein sequence ID" value="KAL3522059.1"/>
    <property type="molecule type" value="Genomic_DNA"/>
</dbReference>
<dbReference type="PANTHER" id="PTHR27002:SF1050">
    <property type="entry name" value="CYSTEINE-RICH RECEPTOR-LIKE PROTEIN KINASE 5"/>
    <property type="match status" value="1"/>
</dbReference>
<comment type="subcellular location">
    <subcellularLocation>
        <location evidence="1">Membrane</location>
        <topology evidence="1">Single-pass membrane protein</topology>
    </subcellularLocation>
</comment>
<evidence type="ECO:0000313" key="16">
    <source>
        <dbReference type="EMBL" id="KAL3522059.1"/>
    </source>
</evidence>
<keyword evidence="2" id="KW-0723">Serine/threonine-protein kinase</keyword>
<dbReference type="Gene3D" id="3.30.430.20">
    <property type="entry name" value="Gnk2 domain, C-X8-C-X2-C motif"/>
    <property type="match status" value="1"/>
</dbReference>
<dbReference type="Gene3D" id="3.30.200.20">
    <property type="entry name" value="Phosphorylase Kinase, domain 1"/>
    <property type="match status" value="1"/>
</dbReference>
<dbReference type="AlphaFoldDB" id="A0ABD2ZRK7"/>
<dbReference type="InterPro" id="IPR002902">
    <property type="entry name" value="GNK2"/>
</dbReference>
<dbReference type="CDD" id="cd23509">
    <property type="entry name" value="Gnk2-like"/>
    <property type="match status" value="1"/>
</dbReference>
<dbReference type="PROSITE" id="PS51473">
    <property type="entry name" value="GNK2"/>
    <property type="match status" value="1"/>
</dbReference>
<keyword evidence="11" id="KW-0472">Membrane</keyword>
<dbReference type="FunFam" id="3.30.200.20:FF:000727">
    <property type="entry name" value="Cysteine-rich RLK (RECEPTOR-like protein kinase) 23"/>
    <property type="match status" value="1"/>
</dbReference>
<evidence type="ECO:0008006" key="18">
    <source>
        <dbReference type="Google" id="ProtNLM"/>
    </source>
</evidence>
<keyword evidence="9" id="KW-0067">ATP-binding</keyword>
<evidence type="ECO:0000256" key="13">
    <source>
        <dbReference type="ARBA" id="ARBA00023180"/>
    </source>
</evidence>
<accession>A0ABD2ZRK7</accession>
<dbReference type="GO" id="GO:0005524">
    <property type="term" value="F:ATP binding"/>
    <property type="evidence" value="ECO:0007669"/>
    <property type="project" value="UniProtKB-KW"/>
</dbReference>
<evidence type="ECO:0000256" key="3">
    <source>
        <dbReference type="ARBA" id="ARBA00022679"/>
    </source>
</evidence>
<keyword evidence="12" id="KW-0675">Receptor</keyword>
<dbReference type="GO" id="GO:0004674">
    <property type="term" value="F:protein serine/threonine kinase activity"/>
    <property type="evidence" value="ECO:0007669"/>
    <property type="project" value="UniProtKB-KW"/>
</dbReference>
<dbReference type="Pfam" id="PF07714">
    <property type="entry name" value="PK_Tyr_Ser-Thr"/>
    <property type="match status" value="1"/>
</dbReference>
<organism evidence="16 17">
    <name type="scientific">Cinchona calisaya</name>
    <dbReference type="NCBI Taxonomy" id="153742"/>
    <lineage>
        <taxon>Eukaryota</taxon>
        <taxon>Viridiplantae</taxon>
        <taxon>Streptophyta</taxon>
        <taxon>Embryophyta</taxon>
        <taxon>Tracheophyta</taxon>
        <taxon>Spermatophyta</taxon>
        <taxon>Magnoliopsida</taxon>
        <taxon>eudicotyledons</taxon>
        <taxon>Gunneridae</taxon>
        <taxon>Pentapetalae</taxon>
        <taxon>asterids</taxon>
        <taxon>lamiids</taxon>
        <taxon>Gentianales</taxon>
        <taxon>Rubiaceae</taxon>
        <taxon>Cinchonoideae</taxon>
        <taxon>Cinchoneae</taxon>
        <taxon>Cinchona</taxon>
    </lineage>
</organism>
<keyword evidence="6" id="KW-0677">Repeat</keyword>
<dbReference type="InterPro" id="IPR038408">
    <property type="entry name" value="GNK2_sf"/>
</dbReference>
<evidence type="ECO:0000256" key="1">
    <source>
        <dbReference type="ARBA" id="ARBA00004167"/>
    </source>
</evidence>
<dbReference type="PROSITE" id="PS50011">
    <property type="entry name" value="PROTEIN_KINASE_DOM"/>
    <property type="match status" value="1"/>
</dbReference>
<dbReference type="Proteomes" id="UP001630127">
    <property type="component" value="Unassembled WGS sequence"/>
</dbReference>
<feature type="domain" description="Gnk2-homologous" evidence="15">
    <location>
        <begin position="8"/>
        <end position="117"/>
    </location>
</feature>
<keyword evidence="17" id="KW-1185">Reference proteome</keyword>
<proteinExistence type="predicted"/>
<evidence type="ECO:0000256" key="12">
    <source>
        <dbReference type="ARBA" id="ARBA00023170"/>
    </source>
</evidence>
<evidence type="ECO:0000313" key="17">
    <source>
        <dbReference type="Proteomes" id="UP001630127"/>
    </source>
</evidence>
<evidence type="ECO:0000256" key="2">
    <source>
        <dbReference type="ARBA" id="ARBA00022527"/>
    </source>
</evidence>